<dbReference type="GeneID" id="80803428"/>
<reference evidence="7" key="1">
    <citation type="submission" date="2017-09" db="EMBL/GenBank/DDBJ databases">
        <title>FDA dAtabase for Regulatory Grade micrObial Sequences (FDA-ARGOS): Supporting development and validation of Infectious Disease Dx tests.</title>
        <authorList>
            <person name="Minogue T."/>
            <person name="Wolcott M."/>
            <person name="Wasieloski L."/>
            <person name="Aguilar W."/>
            <person name="Moore D."/>
            <person name="Tallon L."/>
            <person name="Sadzewicz L."/>
            <person name="Ott S."/>
            <person name="Zhao X."/>
            <person name="Nagaraj S."/>
            <person name="Vavikolanu K."/>
            <person name="Aluvathingal J."/>
            <person name="Nadendla S."/>
            <person name="Sichtig H."/>
        </authorList>
    </citation>
    <scope>NUCLEOTIDE SEQUENCE [LARGE SCALE GENOMIC DNA]</scope>
    <source>
        <strain evidence="7">FDAARGOS_394</strain>
    </source>
</reference>
<dbReference type="AlphaFoldDB" id="A0A2A7UQD9"/>
<dbReference type="PANTHER" id="PTHR48075">
    <property type="entry name" value="3-HYDROXYACYL-COA DEHYDROGENASE FAMILY PROTEIN"/>
    <property type="match status" value="1"/>
</dbReference>
<feature type="domain" description="3-hydroxyacyl-CoA dehydrogenase C-terminal" evidence="4">
    <location>
        <begin position="209"/>
        <end position="307"/>
    </location>
</feature>
<dbReference type="Pfam" id="PF00725">
    <property type="entry name" value="3HCDH"/>
    <property type="match status" value="1"/>
</dbReference>
<evidence type="ECO:0008006" key="8">
    <source>
        <dbReference type="Google" id="ProtNLM"/>
    </source>
</evidence>
<dbReference type="InterPro" id="IPR008927">
    <property type="entry name" value="6-PGluconate_DH-like_C_sf"/>
</dbReference>
<protein>
    <recommendedName>
        <fullName evidence="8">3-hydroxyacyl-CoA dehydrogenase</fullName>
    </recommendedName>
</protein>
<evidence type="ECO:0000259" key="5">
    <source>
        <dbReference type="Pfam" id="PF02737"/>
    </source>
</evidence>
<dbReference type="InterPro" id="IPR006108">
    <property type="entry name" value="3HC_DH_C"/>
</dbReference>
<dbReference type="SUPFAM" id="SSF48179">
    <property type="entry name" value="6-phosphogluconate dehydrogenase C-terminal domain-like"/>
    <property type="match status" value="1"/>
</dbReference>
<dbReference type="EMBL" id="PDEA01000001">
    <property type="protein sequence ID" value="PEH87483.1"/>
    <property type="molecule type" value="Genomic_DNA"/>
</dbReference>
<comment type="caution">
    <text evidence="6">The sequence shown here is derived from an EMBL/GenBank/DDBJ whole genome shotgun (WGS) entry which is preliminary data.</text>
</comment>
<evidence type="ECO:0000313" key="6">
    <source>
        <dbReference type="EMBL" id="PEH87483.1"/>
    </source>
</evidence>
<name>A0A2A7UQD9_COMTR</name>
<dbReference type="OrthoDB" id="5287258at2"/>
<organism evidence="6 7">
    <name type="scientific">Comamonas terrigena</name>
    <dbReference type="NCBI Taxonomy" id="32013"/>
    <lineage>
        <taxon>Bacteria</taxon>
        <taxon>Pseudomonadati</taxon>
        <taxon>Pseudomonadota</taxon>
        <taxon>Betaproteobacteria</taxon>
        <taxon>Burkholderiales</taxon>
        <taxon>Comamonadaceae</taxon>
        <taxon>Comamonas</taxon>
    </lineage>
</organism>
<dbReference type="GO" id="GO:0006635">
    <property type="term" value="P:fatty acid beta-oxidation"/>
    <property type="evidence" value="ECO:0007669"/>
    <property type="project" value="TreeGrafter"/>
</dbReference>
<dbReference type="Pfam" id="PF02737">
    <property type="entry name" value="3HCDH_N"/>
    <property type="match status" value="1"/>
</dbReference>
<dbReference type="STRING" id="1219032.GCA_001515545_03869"/>
<dbReference type="Gene3D" id="1.10.1040.10">
    <property type="entry name" value="N-(1-d-carboxylethyl)-l-norvaline Dehydrogenase, domain 2"/>
    <property type="match status" value="1"/>
</dbReference>
<dbReference type="InterPro" id="IPR022694">
    <property type="entry name" value="3-OHacyl-CoA_DH"/>
</dbReference>
<dbReference type="GO" id="GO:0008691">
    <property type="term" value="F:3-hydroxybutyryl-CoA dehydrogenase activity"/>
    <property type="evidence" value="ECO:0007669"/>
    <property type="project" value="TreeGrafter"/>
</dbReference>
<evidence type="ECO:0000313" key="7">
    <source>
        <dbReference type="Proteomes" id="UP000220246"/>
    </source>
</evidence>
<accession>A0A2A7UQD9</accession>
<dbReference type="InterPro" id="IPR036291">
    <property type="entry name" value="NAD(P)-bd_dom_sf"/>
</dbReference>
<keyword evidence="1" id="KW-0560">Oxidoreductase</keyword>
<feature type="domain" description="3-hydroxyacyl-CoA dehydrogenase NAD binding" evidence="5">
    <location>
        <begin position="28"/>
        <end position="204"/>
    </location>
</feature>
<dbReference type="RefSeq" id="WP_083520630.1">
    <property type="nucleotide sequence ID" value="NZ_PDEA01000001.1"/>
</dbReference>
<dbReference type="Gene3D" id="3.40.50.720">
    <property type="entry name" value="NAD(P)-binding Rossmann-like Domain"/>
    <property type="match status" value="1"/>
</dbReference>
<evidence type="ECO:0000259" key="4">
    <source>
        <dbReference type="Pfam" id="PF00725"/>
    </source>
</evidence>
<dbReference type="PIRSF" id="PIRSF000105">
    <property type="entry name" value="HCDH"/>
    <property type="match status" value="1"/>
</dbReference>
<evidence type="ECO:0000256" key="2">
    <source>
        <dbReference type="PIRSR" id="PIRSR000105-1"/>
    </source>
</evidence>
<feature type="site" description="Important for catalytic activity" evidence="2">
    <location>
        <position position="162"/>
    </location>
</feature>
<proteinExistence type="predicted"/>
<gene>
    <name evidence="6" type="ORF">CRM82_01575</name>
</gene>
<evidence type="ECO:0000256" key="3">
    <source>
        <dbReference type="SAM" id="MobiDB-lite"/>
    </source>
</evidence>
<evidence type="ECO:0000256" key="1">
    <source>
        <dbReference type="ARBA" id="ARBA00023002"/>
    </source>
</evidence>
<keyword evidence="7" id="KW-1185">Reference proteome</keyword>
<dbReference type="InterPro" id="IPR013328">
    <property type="entry name" value="6PGD_dom2"/>
</dbReference>
<dbReference type="Proteomes" id="UP000220246">
    <property type="component" value="Unassembled WGS sequence"/>
</dbReference>
<dbReference type="InterPro" id="IPR006176">
    <property type="entry name" value="3-OHacyl-CoA_DH_NAD-bd"/>
</dbReference>
<feature type="region of interest" description="Disordered" evidence="3">
    <location>
        <begin position="1"/>
        <end position="20"/>
    </location>
</feature>
<dbReference type="GO" id="GO:0070403">
    <property type="term" value="F:NAD+ binding"/>
    <property type="evidence" value="ECO:0007669"/>
    <property type="project" value="InterPro"/>
</dbReference>
<dbReference type="PANTHER" id="PTHR48075:SF5">
    <property type="entry name" value="3-HYDROXYBUTYRYL-COA DEHYDROGENASE"/>
    <property type="match status" value="1"/>
</dbReference>
<dbReference type="SUPFAM" id="SSF51735">
    <property type="entry name" value="NAD(P)-binding Rossmann-fold domains"/>
    <property type="match status" value="1"/>
</dbReference>
<sequence>MTSLPPLAPATSDLQLGSQPFTPGTSRVTVLGAGVMGPGIALVFAEHGYQVDLCEIHETGLAKGMQSLRDGLALKVSEQLLTQEAADAALARVQSHVGSDVAIARADLVIEAVSENKEVKRQVFDTIARIGKPTVITWSNTSSLDVFALSDASMRGRLVVAHWFAPAQIIPLVEVVGSAPHTDTLMQQTCEVLRAVGKTPVRLNKMVNGFVINRLQRLLGREIFHLLESGVISPEDMDIAVRASIAPRMQVLGVVQRYDFTGLGLSVRNFRDPDFQDPPFEEVPKHLLDRVNDGHLGVATGQGFFDYGTQTMLELQNERDRHLYRVMERLSHYVDGPRPVR</sequence>